<dbReference type="EMBL" id="BAABHS010000014">
    <property type="protein sequence ID" value="GAA4972010.1"/>
    <property type="molecule type" value="Genomic_DNA"/>
</dbReference>
<protein>
    <submittedName>
        <fullName evidence="2">Asparaginase</fullName>
    </submittedName>
</protein>
<evidence type="ECO:0000256" key="1">
    <source>
        <dbReference type="SAM" id="MobiDB-lite"/>
    </source>
</evidence>
<accession>A0ABP9HJH0</accession>
<dbReference type="PANTHER" id="PTHR42110">
    <property type="entry name" value="L-ASPARAGINASE, PUTATIVE (AFU_ORTHOLOGUE AFUA_3G11890)-RELATED"/>
    <property type="match status" value="1"/>
</dbReference>
<dbReference type="Pfam" id="PF06089">
    <property type="entry name" value="Asparaginase_II"/>
    <property type="match status" value="1"/>
</dbReference>
<evidence type="ECO:0000313" key="3">
    <source>
        <dbReference type="Proteomes" id="UP001500466"/>
    </source>
</evidence>
<gene>
    <name evidence="2" type="ORF">GCM10023205_42540</name>
</gene>
<dbReference type="PANTHER" id="PTHR42110:SF1">
    <property type="entry name" value="L-ASPARAGINASE, PUTATIVE (AFU_ORTHOLOGUE AFUA_3G11890)-RELATED"/>
    <property type="match status" value="1"/>
</dbReference>
<sequence>MGGGAGLRAADRASAGAPTVPILSPRERPSMTVPPSPGSPESAIAAVPAAASGPGADRFPEDAPPVLAEVVRSGFVEGRHRGALVALDADGSVAFALGDVDRPVFPRSSAKPAQAVAALRAGVELDGELLALAAASHSGEPFHLDGVRKILAAAGLDAGALRTPPQLPFGEAACEQYLRAGGQPDPLVMNCSGKHAAWLAACVVNGWDTHSYLDPVHPLQQLVLRTVEELADERIAHLGVDGCGAPVPALSLTGLARLYRAIAASCAGTPQSRVAAAMRAHPEYVAGTGRVDTRVMRGIPGVVAKMGAEAVQAVALPDGRALAFKVDDGSVRTLGPILAAALRRLGVDAPVLAELAELPLYGGPHPVGAIRAAF</sequence>
<organism evidence="2 3">
    <name type="scientific">Yinghuangia aomiensis</name>
    <dbReference type="NCBI Taxonomy" id="676205"/>
    <lineage>
        <taxon>Bacteria</taxon>
        <taxon>Bacillati</taxon>
        <taxon>Actinomycetota</taxon>
        <taxon>Actinomycetes</taxon>
        <taxon>Kitasatosporales</taxon>
        <taxon>Streptomycetaceae</taxon>
        <taxon>Yinghuangia</taxon>
    </lineage>
</organism>
<feature type="region of interest" description="Disordered" evidence="1">
    <location>
        <begin position="1"/>
        <end position="43"/>
    </location>
</feature>
<reference evidence="3" key="1">
    <citation type="journal article" date="2019" name="Int. J. Syst. Evol. Microbiol.">
        <title>The Global Catalogue of Microorganisms (GCM) 10K type strain sequencing project: providing services to taxonomists for standard genome sequencing and annotation.</title>
        <authorList>
            <consortium name="The Broad Institute Genomics Platform"/>
            <consortium name="The Broad Institute Genome Sequencing Center for Infectious Disease"/>
            <person name="Wu L."/>
            <person name="Ma J."/>
        </authorList>
    </citation>
    <scope>NUCLEOTIDE SEQUENCE [LARGE SCALE GENOMIC DNA]</scope>
    <source>
        <strain evidence="3">JCM 17986</strain>
    </source>
</reference>
<comment type="caution">
    <text evidence="2">The sequence shown here is derived from an EMBL/GenBank/DDBJ whole genome shotgun (WGS) entry which is preliminary data.</text>
</comment>
<dbReference type="InterPro" id="IPR010349">
    <property type="entry name" value="Asparaginase_II"/>
</dbReference>
<name>A0ABP9HJH0_9ACTN</name>
<keyword evidence="3" id="KW-1185">Reference proteome</keyword>
<dbReference type="Proteomes" id="UP001500466">
    <property type="component" value="Unassembled WGS sequence"/>
</dbReference>
<proteinExistence type="predicted"/>
<evidence type="ECO:0000313" key="2">
    <source>
        <dbReference type="EMBL" id="GAA4972010.1"/>
    </source>
</evidence>